<dbReference type="EMBL" id="AEDD01000002">
    <property type="protein sequence ID" value="EFM12009.1"/>
    <property type="molecule type" value="Genomic_DNA"/>
</dbReference>
<dbReference type="InterPro" id="IPR051532">
    <property type="entry name" value="Ester_Hydrolysis_Enzymes"/>
</dbReference>
<dbReference type="Proteomes" id="UP000005387">
    <property type="component" value="Unassembled WGS sequence"/>
</dbReference>
<evidence type="ECO:0000256" key="1">
    <source>
        <dbReference type="SAM" id="Phobius"/>
    </source>
</evidence>
<evidence type="ECO:0000313" key="3">
    <source>
        <dbReference type="EMBL" id="EFM12009.1"/>
    </source>
</evidence>
<keyword evidence="4" id="KW-1185">Reference proteome</keyword>
<evidence type="ECO:0000313" key="4">
    <source>
        <dbReference type="Proteomes" id="UP000005387"/>
    </source>
</evidence>
<keyword evidence="1" id="KW-0812">Transmembrane</keyword>
<keyword evidence="1" id="KW-1133">Transmembrane helix</keyword>
<name>E0I4W7_9BACL</name>
<feature type="domain" description="SGNH hydrolase-type esterase" evidence="2">
    <location>
        <begin position="63"/>
        <end position="261"/>
    </location>
</feature>
<dbReference type="Gene3D" id="3.40.50.1110">
    <property type="entry name" value="SGNH hydrolase"/>
    <property type="match status" value="1"/>
</dbReference>
<dbReference type="STRING" id="717606.PaecuDRAFT_0689"/>
<dbReference type="SUPFAM" id="SSF52266">
    <property type="entry name" value="SGNH hydrolase"/>
    <property type="match status" value="1"/>
</dbReference>
<feature type="transmembrane region" description="Helical" evidence="1">
    <location>
        <begin position="6"/>
        <end position="30"/>
    </location>
</feature>
<accession>E0I4W7</accession>
<dbReference type="PANTHER" id="PTHR30383">
    <property type="entry name" value="THIOESTERASE 1/PROTEASE 1/LYSOPHOSPHOLIPASE L1"/>
    <property type="match status" value="1"/>
</dbReference>
<gene>
    <name evidence="3" type="ORF">PaecuDRAFT_0689</name>
</gene>
<dbReference type="AlphaFoldDB" id="E0I4W7"/>
<keyword evidence="1" id="KW-0472">Membrane</keyword>
<dbReference type="InterPro" id="IPR036514">
    <property type="entry name" value="SGNH_hydro_sf"/>
</dbReference>
<protein>
    <submittedName>
        <fullName evidence="3">Lipolytic protein G-D-S-L family</fullName>
    </submittedName>
</protein>
<dbReference type="GO" id="GO:0004622">
    <property type="term" value="F:phosphatidylcholine lysophospholipase activity"/>
    <property type="evidence" value="ECO:0007669"/>
    <property type="project" value="TreeGrafter"/>
</dbReference>
<dbReference type="eggNOG" id="COG2755">
    <property type="taxonomic scope" value="Bacteria"/>
</dbReference>
<organism evidence="3 4">
    <name type="scientific">Paenibacillus curdlanolyticus YK9</name>
    <dbReference type="NCBI Taxonomy" id="717606"/>
    <lineage>
        <taxon>Bacteria</taxon>
        <taxon>Bacillati</taxon>
        <taxon>Bacillota</taxon>
        <taxon>Bacilli</taxon>
        <taxon>Bacillales</taxon>
        <taxon>Paenibacillaceae</taxon>
        <taxon>Paenibacillus</taxon>
    </lineage>
</organism>
<evidence type="ECO:0000259" key="2">
    <source>
        <dbReference type="Pfam" id="PF13472"/>
    </source>
</evidence>
<dbReference type="InterPro" id="IPR013830">
    <property type="entry name" value="SGNH_hydro"/>
</dbReference>
<sequence length="271" mass="29731">MNRGTILWRLIGIVAVLATVLLLAGFGYAVKDMLRPGQAISPIVDDERASPSLADQPVIRVTALGDSLTKGTGDSTGEGYVKPAMKHLEEKYGKPVKLLNNLAINGLRADQLNEKLGTDKGFQLAIRESDVILMTIGGNDLFAFAAGNEKGVAANQGQLSMEELNANLAVGTKRLEQTLKRLNELNPNAKIVYVGLYNPFYDVKDLREGSLQVQAWNKEVYAIIYRYPNMRLVPTFDLFEANLSKYLSSDHFHPNHEGYAAIAARIAQAIN</sequence>
<proteinExistence type="predicted"/>
<reference evidence="3 4" key="1">
    <citation type="submission" date="2010-07" db="EMBL/GenBank/DDBJ databases">
        <title>The draft genome of Paenibacillus curdlanolyticus YK9.</title>
        <authorList>
            <consortium name="US DOE Joint Genome Institute (JGI-PGF)"/>
            <person name="Lucas S."/>
            <person name="Copeland A."/>
            <person name="Lapidus A."/>
            <person name="Cheng J.-F."/>
            <person name="Bruce D."/>
            <person name="Goodwin L."/>
            <person name="Pitluck S."/>
            <person name="Land M.L."/>
            <person name="Hauser L."/>
            <person name="Chang Y.-J."/>
            <person name="Jeffries C."/>
            <person name="Anderson I.J."/>
            <person name="Johnson E."/>
            <person name="Loganathan U."/>
            <person name="Mulhopadhyay B."/>
            <person name="Kyrpides N."/>
            <person name="Woyke T.J."/>
        </authorList>
    </citation>
    <scope>NUCLEOTIDE SEQUENCE [LARGE SCALE GENOMIC DNA]</scope>
    <source>
        <strain evidence="3 4">YK9</strain>
    </source>
</reference>
<dbReference type="Pfam" id="PF13472">
    <property type="entry name" value="Lipase_GDSL_2"/>
    <property type="match status" value="1"/>
</dbReference>
<dbReference type="PANTHER" id="PTHR30383:SF27">
    <property type="entry name" value="SPORE GERMINATION LIPASE LIPC"/>
    <property type="match status" value="1"/>
</dbReference>